<dbReference type="OrthoDB" id="407509at2759"/>
<proteinExistence type="predicted"/>
<accession>A0A4C2AD51</accession>
<sequence>MVWTHFAHMDAAITLNTSFVTTKPVLRIQKTFYDSYFGHRRRLVFFLRRHIEIFEIRKVFKQCVSSVMTYECQKRSFNLGLVNKLRVIQRAMEKAMFGVTLRDNIQKENICLSTRVQCASHIMSQRESLPVGGLTT</sequence>
<name>A0A4C2AD51_EUMVA</name>
<reference evidence="1 2" key="1">
    <citation type="journal article" date="2019" name="Commun. Biol.">
        <title>The bagworm genome reveals a unique fibroin gene that provides high tensile strength.</title>
        <authorList>
            <person name="Kono N."/>
            <person name="Nakamura H."/>
            <person name="Ohtoshi R."/>
            <person name="Tomita M."/>
            <person name="Numata K."/>
            <person name="Arakawa K."/>
        </authorList>
    </citation>
    <scope>NUCLEOTIDE SEQUENCE [LARGE SCALE GENOMIC DNA]</scope>
</reference>
<protein>
    <submittedName>
        <fullName evidence="1">Uncharacterized protein</fullName>
    </submittedName>
</protein>
<gene>
    <name evidence="1" type="ORF">EVAR_70914_1</name>
</gene>
<evidence type="ECO:0000313" key="1">
    <source>
        <dbReference type="EMBL" id="GBP97732.1"/>
    </source>
</evidence>
<comment type="caution">
    <text evidence="1">The sequence shown here is derived from an EMBL/GenBank/DDBJ whole genome shotgun (WGS) entry which is preliminary data.</text>
</comment>
<organism evidence="1 2">
    <name type="scientific">Eumeta variegata</name>
    <name type="common">Bagworm moth</name>
    <name type="synonym">Eumeta japonica</name>
    <dbReference type="NCBI Taxonomy" id="151549"/>
    <lineage>
        <taxon>Eukaryota</taxon>
        <taxon>Metazoa</taxon>
        <taxon>Ecdysozoa</taxon>
        <taxon>Arthropoda</taxon>
        <taxon>Hexapoda</taxon>
        <taxon>Insecta</taxon>
        <taxon>Pterygota</taxon>
        <taxon>Neoptera</taxon>
        <taxon>Endopterygota</taxon>
        <taxon>Lepidoptera</taxon>
        <taxon>Glossata</taxon>
        <taxon>Ditrysia</taxon>
        <taxon>Tineoidea</taxon>
        <taxon>Psychidae</taxon>
        <taxon>Oiketicinae</taxon>
        <taxon>Eumeta</taxon>
    </lineage>
</organism>
<dbReference type="EMBL" id="BGZK01002994">
    <property type="protein sequence ID" value="GBP97732.1"/>
    <property type="molecule type" value="Genomic_DNA"/>
</dbReference>
<dbReference type="AlphaFoldDB" id="A0A4C2AD51"/>
<dbReference type="Proteomes" id="UP000299102">
    <property type="component" value="Unassembled WGS sequence"/>
</dbReference>
<evidence type="ECO:0000313" key="2">
    <source>
        <dbReference type="Proteomes" id="UP000299102"/>
    </source>
</evidence>
<keyword evidence="2" id="KW-1185">Reference proteome</keyword>